<evidence type="ECO:0000256" key="3">
    <source>
        <dbReference type="ARBA" id="ARBA00022737"/>
    </source>
</evidence>
<sequence length="136" mass="15356">TTIDGSSVELKVTARAIQNVTGLSNDPRILVIPVCSNLSKQHRICRHLFVSNADIFQVCGKGFMARVDLRIHLTMHTGEKSFVCEMCGKAFARRDALKCHRRMHTGERPYSCDICGRTFTQFTPMANHKRNHHSGE</sequence>
<proteinExistence type="predicted"/>
<dbReference type="PROSITE" id="PS50157">
    <property type="entry name" value="ZINC_FINGER_C2H2_2"/>
    <property type="match status" value="3"/>
</dbReference>
<dbReference type="SMART" id="SM00355">
    <property type="entry name" value="ZnF_C2H2"/>
    <property type="match status" value="3"/>
</dbReference>
<keyword evidence="2" id="KW-0479">Metal-binding</keyword>
<dbReference type="PROSITE" id="PS00028">
    <property type="entry name" value="ZINC_FINGER_C2H2_1"/>
    <property type="match status" value="2"/>
</dbReference>
<dbReference type="GO" id="GO:0008270">
    <property type="term" value="F:zinc ion binding"/>
    <property type="evidence" value="ECO:0007669"/>
    <property type="project" value="UniProtKB-KW"/>
</dbReference>
<evidence type="ECO:0000256" key="7">
    <source>
        <dbReference type="ARBA" id="ARBA00023242"/>
    </source>
</evidence>
<keyword evidence="5" id="KW-0862">Zinc</keyword>
<keyword evidence="3" id="KW-0677">Repeat</keyword>
<evidence type="ECO:0000256" key="2">
    <source>
        <dbReference type="ARBA" id="ARBA00022723"/>
    </source>
</evidence>
<organism evidence="8">
    <name type="scientific">Dendroctonus ponderosae</name>
    <name type="common">Mountain pine beetle</name>
    <dbReference type="NCBI Taxonomy" id="77166"/>
    <lineage>
        <taxon>Eukaryota</taxon>
        <taxon>Metazoa</taxon>
        <taxon>Ecdysozoa</taxon>
        <taxon>Arthropoda</taxon>
        <taxon>Hexapoda</taxon>
        <taxon>Insecta</taxon>
        <taxon>Pterygota</taxon>
        <taxon>Neoptera</taxon>
        <taxon>Endopterygota</taxon>
        <taxon>Coleoptera</taxon>
        <taxon>Polyphaga</taxon>
        <taxon>Cucujiformia</taxon>
        <taxon>Curculionidae</taxon>
        <taxon>Scolytinae</taxon>
        <taxon>Dendroctonus</taxon>
    </lineage>
</organism>
<evidence type="ECO:0000256" key="4">
    <source>
        <dbReference type="ARBA" id="ARBA00022771"/>
    </source>
</evidence>
<dbReference type="FunFam" id="3.30.160.60:FF:000557">
    <property type="entry name" value="zinc finger and SCAN domain-containing protein 29"/>
    <property type="match status" value="1"/>
</dbReference>
<dbReference type="InterPro" id="IPR036236">
    <property type="entry name" value="Znf_C2H2_sf"/>
</dbReference>
<comment type="subcellular location">
    <subcellularLocation>
        <location evidence="1">Nucleus</location>
    </subcellularLocation>
</comment>
<dbReference type="GO" id="GO:0005634">
    <property type="term" value="C:nucleus"/>
    <property type="evidence" value="ECO:0007669"/>
    <property type="project" value="UniProtKB-SubCell"/>
</dbReference>
<accession>N6TH62</accession>
<keyword evidence="4" id="KW-0863">Zinc-finger</keyword>
<dbReference type="OMA" id="ICQNIRC"/>
<dbReference type="AlphaFoldDB" id="N6TH62"/>
<evidence type="ECO:0000256" key="1">
    <source>
        <dbReference type="ARBA" id="ARBA00004123"/>
    </source>
</evidence>
<dbReference type="GO" id="GO:0010468">
    <property type="term" value="P:regulation of gene expression"/>
    <property type="evidence" value="ECO:0007669"/>
    <property type="project" value="TreeGrafter"/>
</dbReference>
<evidence type="ECO:0000256" key="5">
    <source>
        <dbReference type="ARBA" id="ARBA00022833"/>
    </source>
</evidence>
<evidence type="ECO:0000256" key="6">
    <source>
        <dbReference type="ARBA" id="ARBA00023125"/>
    </source>
</evidence>
<dbReference type="EMBL" id="KB740954">
    <property type="protein sequence ID" value="ENN77078.1"/>
    <property type="molecule type" value="Genomic_DNA"/>
</dbReference>
<keyword evidence="7" id="KW-0539">Nucleus</keyword>
<dbReference type="InterPro" id="IPR050331">
    <property type="entry name" value="Zinc_finger"/>
</dbReference>
<dbReference type="GO" id="GO:0003677">
    <property type="term" value="F:DNA binding"/>
    <property type="evidence" value="ECO:0007669"/>
    <property type="project" value="UniProtKB-KW"/>
</dbReference>
<dbReference type="InterPro" id="IPR013087">
    <property type="entry name" value="Znf_C2H2_type"/>
</dbReference>
<evidence type="ECO:0000313" key="8">
    <source>
        <dbReference type="EMBL" id="ENN77078.1"/>
    </source>
</evidence>
<dbReference type="Pfam" id="PF13894">
    <property type="entry name" value="zf-C2H2_4"/>
    <property type="match status" value="1"/>
</dbReference>
<dbReference type="SUPFAM" id="SSF57667">
    <property type="entry name" value="beta-beta-alpha zinc fingers"/>
    <property type="match status" value="2"/>
</dbReference>
<protein>
    <submittedName>
        <fullName evidence="8">Uncharacterized protein</fullName>
    </submittedName>
</protein>
<reference evidence="8" key="1">
    <citation type="journal article" date="2013" name="Genome Biol.">
        <title>Draft genome of the mountain pine beetle, Dendroctonus ponderosae Hopkins, a major forest pest.</title>
        <authorList>
            <person name="Keeling C.I."/>
            <person name="Yuen M.M."/>
            <person name="Liao N.Y."/>
            <person name="Docking T.R."/>
            <person name="Chan S.K."/>
            <person name="Taylor G.A."/>
            <person name="Palmquist D.L."/>
            <person name="Jackman S.D."/>
            <person name="Nguyen A."/>
            <person name="Li M."/>
            <person name="Henderson H."/>
            <person name="Janes J.K."/>
            <person name="Zhao Y."/>
            <person name="Pandoh P."/>
            <person name="Moore R."/>
            <person name="Sperling F.A."/>
            <person name="Huber D.P."/>
            <person name="Birol I."/>
            <person name="Jones S.J."/>
            <person name="Bohlmann J."/>
        </authorList>
    </citation>
    <scope>NUCLEOTIDE SEQUENCE</scope>
</reference>
<dbReference type="Pfam" id="PF00096">
    <property type="entry name" value="zf-C2H2"/>
    <property type="match status" value="1"/>
</dbReference>
<name>N6TH62_DENPD</name>
<dbReference type="PANTHER" id="PTHR16515">
    <property type="entry name" value="PR DOMAIN ZINC FINGER PROTEIN"/>
    <property type="match status" value="1"/>
</dbReference>
<gene>
    <name evidence="8" type="ORF">YQE_06413</name>
</gene>
<keyword evidence="6" id="KW-0238">DNA-binding</keyword>
<dbReference type="FunFam" id="3.30.160.60:FF:000512">
    <property type="entry name" value="zinc finger protein 197 isoform X1"/>
    <property type="match status" value="1"/>
</dbReference>
<feature type="non-terminal residue" evidence="8">
    <location>
        <position position="1"/>
    </location>
</feature>
<dbReference type="PANTHER" id="PTHR16515:SF49">
    <property type="entry name" value="GASTRULA ZINC FINGER PROTEIN XLCGF49.1-LIKE-RELATED"/>
    <property type="match status" value="1"/>
</dbReference>
<dbReference type="Gene3D" id="3.30.160.60">
    <property type="entry name" value="Classic Zinc Finger"/>
    <property type="match status" value="3"/>
</dbReference>
<dbReference type="HOGENOM" id="CLU_1880560_0_0_1"/>